<dbReference type="SUPFAM" id="SSF81324">
    <property type="entry name" value="Voltage-gated potassium channels"/>
    <property type="match status" value="1"/>
</dbReference>
<organism evidence="14 15">
    <name type="scientific">Ramazzottius varieornatus</name>
    <name type="common">Water bear</name>
    <name type="synonym">Tardigrade</name>
    <dbReference type="NCBI Taxonomy" id="947166"/>
    <lineage>
        <taxon>Eukaryota</taxon>
        <taxon>Metazoa</taxon>
        <taxon>Ecdysozoa</taxon>
        <taxon>Tardigrada</taxon>
        <taxon>Eutardigrada</taxon>
        <taxon>Parachela</taxon>
        <taxon>Hypsibioidea</taxon>
        <taxon>Ramazzottiidae</taxon>
        <taxon>Ramazzottius</taxon>
    </lineage>
</organism>
<sequence>MTILSVVLYIVETLPELEKYSLIGRTSISEAFHSPLVIANTVCFVFFFVEFVLRFASCPNLKSFASSWANWTDLLSILPYIIVLILLAVHYDDHRTMPISVLNTLRGCRLFLVTRILGTSRYYRQHWIVILVQTLWNNMNTLFVLFFLLIICMVGFGGLIYALEGVGQEDPNFPSIPLGMWWAVITMTTVG</sequence>
<dbReference type="InterPro" id="IPR028325">
    <property type="entry name" value="VG_K_chnl"/>
</dbReference>
<proteinExistence type="predicted"/>
<dbReference type="EMBL" id="BDGG01000010">
    <property type="protein sequence ID" value="GAV04271.1"/>
    <property type="molecule type" value="Genomic_DNA"/>
</dbReference>
<feature type="transmembrane region" description="Helical" evidence="12">
    <location>
        <begin position="36"/>
        <end position="56"/>
    </location>
</feature>
<dbReference type="PANTHER" id="PTHR11537">
    <property type="entry name" value="VOLTAGE-GATED POTASSIUM CHANNEL"/>
    <property type="match status" value="1"/>
</dbReference>
<gene>
    <name evidence="14" type="primary">RvY_14577</name>
    <name evidence="14" type="synonym">RvY_14577.1</name>
    <name evidence="14" type="ORF">RvY_14577-1</name>
</gene>
<feature type="transmembrane region" description="Helical" evidence="12">
    <location>
        <begin position="68"/>
        <end position="91"/>
    </location>
</feature>
<dbReference type="PANTHER" id="PTHR11537:SF254">
    <property type="entry name" value="POTASSIUM VOLTAGE-GATED CHANNEL PROTEIN SHAB"/>
    <property type="match status" value="1"/>
</dbReference>
<evidence type="ECO:0000256" key="5">
    <source>
        <dbReference type="ARBA" id="ARBA00022826"/>
    </source>
</evidence>
<evidence type="ECO:0000259" key="13">
    <source>
        <dbReference type="Pfam" id="PF00520"/>
    </source>
</evidence>
<dbReference type="InterPro" id="IPR005821">
    <property type="entry name" value="Ion_trans_dom"/>
</dbReference>
<evidence type="ECO:0000313" key="14">
    <source>
        <dbReference type="EMBL" id="GAV04271.1"/>
    </source>
</evidence>
<dbReference type="InterPro" id="IPR027359">
    <property type="entry name" value="Volt_channel_dom_sf"/>
</dbReference>
<feature type="domain" description="Ion transport" evidence="13">
    <location>
        <begin position="2"/>
        <end position="191"/>
    </location>
</feature>
<dbReference type="AlphaFoldDB" id="A0A1D1VTH8"/>
<keyword evidence="8 12" id="KW-1133">Transmembrane helix</keyword>
<evidence type="ECO:0000313" key="15">
    <source>
        <dbReference type="Proteomes" id="UP000186922"/>
    </source>
</evidence>
<evidence type="ECO:0000256" key="2">
    <source>
        <dbReference type="ARBA" id="ARBA00022448"/>
    </source>
</evidence>
<dbReference type="OrthoDB" id="415460at2759"/>
<keyword evidence="4 12" id="KW-0812">Transmembrane</keyword>
<evidence type="ECO:0000256" key="4">
    <source>
        <dbReference type="ARBA" id="ARBA00022692"/>
    </source>
</evidence>
<dbReference type="GO" id="GO:0008076">
    <property type="term" value="C:voltage-gated potassium channel complex"/>
    <property type="evidence" value="ECO:0007669"/>
    <property type="project" value="InterPro"/>
</dbReference>
<dbReference type="Pfam" id="PF00520">
    <property type="entry name" value="Ion_trans"/>
    <property type="match status" value="1"/>
</dbReference>
<keyword evidence="11" id="KW-0407">Ion channel</keyword>
<dbReference type="PRINTS" id="PR00169">
    <property type="entry name" value="KCHANNEL"/>
</dbReference>
<keyword evidence="7" id="KW-0630">Potassium</keyword>
<evidence type="ECO:0000256" key="12">
    <source>
        <dbReference type="SAM" id="Phobius"/>
    </source>
</evidence>
<reference evidence="14 15" key="1">
    <citation type="journal article" date="2016" name="Nat. Commun.">
        <title>Extremotolerant tardigrade genome and improved radiotolerance of human cultured cells by tardigrade-unique protein.</title>
        <authorList>
            <person name="Hashimoto T."/>
            <person name="Horikawa D.D."/>
            <person name="Saito Y."/>
            <person name="Kuwahara H."/>
            <person name="Kozuka-Hata H."/>
            <person name="Shin-I T."/>
            <person name="Minakuchi Y."/>
            <person name="Ohishi K."/>
            <person name="Motoyama A."/>
            <person name="Aizu T."/>
            <person name="Enomoto A."/>
            <person name="Kondo K."/>
            <person name="Tanaka S."/>
            <person name="Hara Y."/>
            <person name="Koshikawa S."/>
            <person name="Sagara H."/>
            <person name="Miura T."/>
            <person name="Yokobori S."/>
            <person name="Miyagawa K."/>
            <person name="Suzuki Y."/>
            <person name="Kubo T."/>
            <person name="Oyama M."/>
            <person name="Kohara Y."/>
            <person name="Fujiyama A."/>
            <person name="Arakawa K."/>
            <person name="Katayama T."/>
            <person name="Toyoda A."/>
            <person name="Kunieda T."/>
        </authorList>
    </citation>
    <scope>NUCLEOTIDE SEQUENCE [LARGE SCALE GENOMIC DNA]</scope>
    <source>
        <strain evidence="14 15">YOKOZUNA-1</strain>
    </source>
</reference>
<keyword evidence="15" id="KW-1185">Reference proteome</keyword>
<evidence type="ECO:0000256" key="11">
    <source>
        <dbReference type="ARBA" id="ARBA00023303"/>
    </source>
</evidence>
<keyword evidence="10 12" id="KW-0472">Membrane</keyword>
<keyword evidence="2" id="KW-0813">Transport</keyword>
<evidence type="ECO:0000256" key="9">
    <source>
        <dbReference type="ARBA" id="ARBA00023065"/>
    </source>
</evidence>
<dbReference type="Gene3D" id="1.10.287.70">
    <property type="match status" value="1"/>
</dbReference>
<keyword evidence="5" id="KW-0631">Potassium channel</keyword>
<dbReference type="Gene3D" id="1.20.120.350">
    <property type="entry name" value="Voltage-gated potassium channels. Chain C"/>
    <property type="match status" value="1"/>
</dbReference>
<keyword evidence="6" id="KW-0851">Voltage-gated channel</keyword>
<accession>A0A1D1VTH8</accession>
<dbReference type="GO" id="GO:0005249">
    <property type="term" value="F:voltage-gated potassium channel activity"/>
    <property type="evidence" value="ECO:0007669"/>
    <property type="project" value="InterPro"/>
</dbReference>
<name>A0A1D1VTH8_RAMVA</name>
<comment type="subcellular location">
    <subcellularLocation>
        <location evidence="1">Membrane</location>
        <topology evidence="1">Multi-pass membrane protein</topology>
    </subcellularLocation>
</comment>
<evidence type="ECO:0000256" key="3">
    <source>
        <dbReference type="ARBA" id="ARBA00022538"/>
    </source>
</evidence>
<evidence type="ECO:0000256" key="7">
    <source>
        <dbReference type="ARBA" id="ARBA00022958"/>
    </source>
</evidence>
<evidence type="ECO:0000256" key="1">
    <source>
        <dbReference type="ARBA" id="ARBA00004141"/>
    </source>
</evidence>
<keyword evidence="3" id="KW-0633">Potassium transport</keyword>
<dbReference type="Proteomes" id="UP000186922">
    <property type="component" value="Unassembled WGS sequence"/>
</dbReference>
<evidence type="ECO:0000256" key="10">
    <source>
        <dbReference type="ARBA" id="ARBA00023136"/>
    </source>
</evidence>
<dbReference type="GO" id="GO:0001508">
    <property type="term" value="P:action potential"/>
    <property type="evidence" value="ECO:0007669"/>
    <property type="project" value="TreeGrafter"/>
</dbReference>
<comment type="caution">
    <text evidence="14">The sequence shown here is derived from an EMBL/GenBank/DDBJ whole genome shotgun (WGS) entry which is preliminary data.</text>
</comment>
<feature type="transmembrane region" description="Helical" evidence="12">
    <location>
        <begin position="139"/>
        <end position="163"/>
    </location>
</feature>
<evidence type="ECO:0000256" key="6">
    <source>
        <dbReference type="ARBA" id="ARBA00022882"/>
    </source>
</evidence>
<protein>
    <recommendedName>
        <fullName evidence="13">Ion transport domain-containing protein</fullName>
    </recommendedName>
</protein>
<dbReference type="STRING" id="947166.A0A1D1VTH8"/>
<keyword evidence="9" id="KW-0406">Ion transport</keyword>
<evidence type="ECO:0000256" key="8">
    <source>
        <dbReference type="ARBA" id="ARBA00022989"/>
    </source>
</evidence>